<dbReference type="Pfam" id="PF00063">
    <property type="entry name" value="Myosin_head"/>
    <property type="match status" value="1"/>
</dbReference>
<keyword evidence="3 4" id="KW-0009">Actin-binding</keyword>
<dbReference type="GO" id="GO:0016459">
    <property type="term" value="C:myosin complex"/>
    <property type="evidence" value="ECO:0007669"/>
    <property type="project" value="UniProtKB-KW"/>
</dbReference>
<dbReference type="GO" id="GO:0051015">
    <property type="term" value="F:actin filament binding"/>
    <property type="evidence" value="ECO:0007669"/>
    <property type="project" value="TreeGrafter"/>
</dbReference>
<dbReference type="PANTHER" id="PTHR13140">
    <property type="entry name" value="MYOSIN"/>
    <property type="match status" value="1"/>
</dbReference>
<comment type="similarity">
    <text evidence="4">Belongs to the TRAFAC class myosin-kinesin ATPase superfamily. Myosin family.</text>
</comment>
<reference evidence="7" key="1">
    <citation type="journal article" date="2017" name="Front. Plant Sci.">
        <title>Climate Clever Clovers: New Paradigm to Reduce the Environmental Footprint of Ruminants by Breeding Low Methanogenic Forages Utilizing Haplotype Variation.</title>
        <authorList>
            <person name="Kaur P."/>
            <person name="Appels R."/>
            <person name="Bayer P.E."/>
            <person name="Keeble-Gagnere G."/>
            <person name="Wang J."/>
            <person name="Hirakawa H."/>
            <person name="Shirasawa K."/>
            <person name="Vercoe P."/>
            <person name="Stefanova K."/>
            <person name="Durmic Z."/>
            <person name="Nichols P."/>
            <person name="Revell C."/>
            <person name="Isobe S.N."/>
            <person name="Edwards D."/>
            <person name="Erskine W."/>
        </authorList>
    </citation>
    <scope>NUCLEOTIDE SEQUENCE [LARGE SCALE GENOMIC DNA]</scope>
    <source>
        <strain evidence="7">cv. Daliak</strain>
    </source>
</reference>
<evidence type="ECO:0000256" key="2">
    <source>
        <dbReference type="ARBA" id="ARBA00022840"/>
    </source>
</evidence>
<dbReference type="SUPFAM" id="SSF52540">
    <property type="entry name" value="P-loop containing nucleoside triphosphate hydrolases"/>
    <property type="match status" value="1"/>
</dbReference>
<dbReference type="PROSITE" id="PS51456">
    <property type="entry name" value="MYOSIN_MOTOR"/>
    <property type="match status" value="1"/>
</dbReference>
<keyword evidence="2" id="KW-0067">ATP-binding</keyword>
<dbReference type="Proteomes" id="UP000242715">
    <property type="component" value="Unassembled WGS sequence"/>
</dbReference>
<accession>A0A2Z6M3A5</accession>
<dbReference type="PANTHER" id="PTHR13140:SF270">
    <property type="entry name" value="MYOSIN-12"/>
    <property type="match status" value="1"/>
</dbReference>
<dbReference type="EMBL" id="DF973313">
    <property type="protein sequence ID" value="GAU25528.1"/>
    <property type="molecule type" value="Genomic_DNA"/>
</dbReference>
<keyword evidence="4" id="KW-0518">Myosin</keyword>
<evidence type="ECO:0000313" key="6">
    <source>
        <dbReference type="EMBL" id="GAU25528.1"/>
    </source>
</evidence>
<evidence type="ECO:0000313" key="7">
    <source>
        <dbReference type="Proteomes" id="UP000242715"/>
    </source>
</evidence>
<dbReference type="Gene3D" id="1.20.58.530">
    <property type="match status" value="1"/>
</dbReference>
<proteinExistence type="inferred from homology"/>
<keyword evidence="1" id="KW-0547">Nucleotide-binding</keyword>
<name>A0A2Z6M3A5_TRISU</name>
<evidence type="ECO:0000256" key="4">
    <source>
        <dbReference type="PROSITE-ProRule" id="PRU00782"/>
    </source>
</evidence>
<keyword evidence="4" id="KW-0505">Motor protein</keyword>
<dbReference type="OrthoDB" id="1431599at2759"/>
<dbReference type="Gene3D" id="1.20.120.720">
    <property type="entry name" value="Myosin VI head, motor domain, U50 subdomain"/>
    <property type="match status" value="1"/>
</dbReference>
<dbReference type="GO" id="GO:0005737">
    <property type="term" value="C:cytoplasm"/>
    <property type="evidence" value="ECO:0007669"/>
    <property type="project" value="TreeGrafter"/>
</dbReference>
<evidence type="ECO:0000256" key="3">
    <source>
        <dbReference type="ARBA" id="ARBA00023203"/>
    </source>
</evidence>
<sequence>MFLFRCDEKSLEDSLCQRVIVTPDGNITKPLDPDSLSRDALAKTVYPRLFDFKLNLSPIHLWIRKLQNQQHVFKMEQEEYTKEEINWSYVEFVDNQDVPDLIEKKPGGIIALLDEACMFPEQKA</sequence>
<dbReference type="GO" id="GO:0000146">
    <property type="term" value="F:microfilament motor activity"/>
    <property type="evidence" value="ECO:0007669"/>
    <property type="project" value="TreeGrafter"/>
</dbReference>
<keyword evidence="7" id="KW-1185">Reference proteome</keyword>
<feature type="domain" description="Myosin motor" evidence="5">
    <location>
        <begin position="1"/>
        <end position="124"/>
    </location>
</feature>
<dbReference type="InterPro" id="IPR001609">
    <property type="entry name" value="Myosin_head_motor_dom-like"/>
</dbReference>
<dbReference type="GO" id="GO:0005524">
    <property type="term" value="F:ATP binding"/>
    <property type="evidence" value="ECO:0007669"/>
    <property type="project" value="UniProtKB-KW"/>
</dbReference>
<dbReference type="GO" id="GO:0016020">
    <property type="term" value="C:membrane"/>
    <property type="evidence" value="ECO:0007669"/>
    <property type="project" value="TreeGrafter"/>
</dbReference>
<dbReference type="AlphaFoldDB" id="A0A2Z6M3A5"/>
<dbReference type="GO" id="GO:0007015">
    <property type="term" value="P:actin filament organization"/>
    <property type="evidence" value="ECO:0007669"/>
    <property type="project" value="TreeGrafter"/>
</dbReference>
<evidence type="ECO:0000259" key="5">
    <source>
        <dbReference type="PROSITE" id="PS51456"/>
    </source>
</evidence>
<organism evidence="6 7">
    <name type="scientific">Trifolium subterraneum</name>
    <name type="common">Subterranean clover</name>
    <dbReference type="NCBI Taxonomy" id="3900"/>
    <lineage>
        <taxon>Eukaryota</taxon>
        <taxon>Viridiplantae</taxon>
        <taxon>Streptophyta</taxon>
        <taxon>Embryophyta</taxon>
        <taxon>Tracheophyta</taxon>
        <taxon>Spermatophyta</taxon>
        <taxon>Magnoliopsida</taxon>
        <taxon>eudicotyledons</taxon>
        <taxon>Gunneridae</taxon>
        <taxon>Pentapetalae</taxon>
        <taxon>rosids</taxon>
        <taxon>fabids</taxon>
        <taxon>Fabales</taxon>
        <taxon>Fabaceae</taxon>
        <taxon>Papilionoideae</taxon>
        <taxon>50 kb inversion clade</taxon>
        <taxon>NPAAA clade</taxon>
        <taxon>Hologalegina</taxon>
        <taxon>IRL clade</taxon>
        <taxon>Trifolieae</taxon>
        <taxon>Trifolium</taxon>
    </lineage>
</organism>
<evidence type="ECO:0000256" key="1">
    <source>
        <dbReference type="ARBA" id="ARBA00022741"/>
    </source>
</evidence>
<gene>
    <name evidence="6" type="ORF">TSUD_280140</name>
</gene>
<dbReference type="InterPro" id="IPR027417">
    <property type="entry name" value="P-loop_NTPase"/>
</dbReference>
<protein>
    <recommendedName>
        <fullName evidence="5">Myosin motor domain-containing protein</fullName>
    </recommendedName>
</protein>
<comment type="caution">
    <text evidence="4">Lacks conserved residue(s) required for the propagation of feature annotation.</text>
</comment>